<proteinExistence type="predicted"/>
<evidence type="ECO:0000313" key="1">
    <source>
        <dbReference type="EMBL" id="KII65271.1"/>
    </source>
</evidence>
<keyword evidence="2" id="KW-1185">Reference proteome</keyword>
<gene>
    <name evidence="1" type="ORF">RF11_02691</name>
</gene>
<dbReference type="AlphaFoldDB" id="A0A0C2MDP9"/>
<name>A0A0C2MDP9_THEKT</name>
<reference evidence="1 2" key="1">
    <citation type="journal article" date="2014" name="Genome Biol. Evol.">
        <title>The genome of the myxosporean Thelohanellus kitauei shows adaptations to nutrient acquisition within its fish host.</title>
        <authorList>
            <person name="Yang Y."/>
            <person name="Xiong J."/>
            <person name="Zhou Z."/>
            <person name="Huo F."/>
            <person name="Miao W."/>
            <person name="Ran C."/>
            <person name="Liu Y."/>
            <person name="Zhang J."/>
            <person name="Feng J."/>
            <person name="Wang M."/>
            <person name="Wang M."/>
            <person name="Wang L."/>
            <person name="Yao B."/>
        </authorList>
    </citation>
    <scope>NUCLEOTIDE SEQUENCE [LARGE SCALE GENOMIC DNA]</scope>
    <source>
        <strain evidence="1">Wuqing</strain>
    </source>
</reference>
<sequence length="113" mass="13651">MFSHKFKDVKFLLVQIYNMTILSNYQNIEPQKIILGLRLMTFGACILREFKDDYYDMMLNRLIDLVFYREEPLPTHAISSHVFDQECIQIFVYNRKRLNNCFSRLKELVLYAI</sequence>
<dbReference type="EMBL" id="JWZT01003910">
    <property type="protein sequence ID" value="KII65271.1"/>
    <property type="molecule type" value="Genomic_DNA"/>
</dbReference>
<dbReference type="Proteomes" id="UP000031668">
    <property type="component" value="Unassembled WGS sequence"/>
</dbReference>
<evidence type="ECO:0000313" key="2">
    <source>
        <dbReference type="Proteomes" id="UP000031668"/>
    </source>
</evidence>
<organism evidence="1 2">
    <name type="scientific">Thelohanellus kitauei</name>
    <name type="common">Myxosporean</name>
    <dbReference type="NCBI Taxonomy" id="669202"/>
    <lineage>
        <taxon>Eukaryota</taxon>
        <taxon>Metazoa</taxon>
        <taxon>Cnidaria</taxon>
        <taxon>Myxozoa</taxon>
        <taxon>Myxosporea</taxon>
        <taxon>Bivalvulida</taxon>
        <taxon>Platysporina</taxon>
        <taxon>Myxobolidae</taxon>
        <taxon>Thelohanellus</taxon>
    </lineage>
</organism>
<protein>
    <submittedName>
        <fullName evidence="1">Uncharacterized protein</fullName>
    </submittedName>
</protein>
<accession>A0A0C2MDP9</accession>
<comment type="caution">
    <text evidence="1">The sequence shown here is derived from an EMBL/GenBank/DDBJ whole genome shotgun (WGS) entry which is preliminary data.</text>
</comment>